<name>I8T8L9_9GAMM</name>
<evidence type="ECO:0000259" key="2">
    <source>
        <dbReference type="PROSITE" id="PS51352"/>
    </source>
</evidence>
<dbReference type="PANTHER" id="PTHR42852:SF18">
    <property type="entry name" value="CHROMOSOME UNDETERMINED SCAFFOLD_47, WHOLE GENOME SHOTGUN SEQUENCE"/>
    <property type="match status" value="1"/>
</dbReference>
<protein>
    <recommendedName>
        <fullName evidence="2">Thioredoxin domain-containing protein</fullName>
    </recommendedName>
</protein>
<reference evidence="4 5" key="1">
    <citation type="journal article" date="2012" name="J. Bacteriol.">
        <title>Genome Sequence of n-Alkane-Degrading Hydrocarboniphaga effusa Strain AP103T (ATCC BAA-332T).</title>
        <authorList>
            <person name="Chang H.K."/>
            <person name="Zylstra G.J."/>
            <person name="Chae J.C."/>
        </authorList>
    </citation>
    <scope>NUCLEOTIDE SEQUENCE [LARGE SCALE GENOMIC DNA]</scope>
    <source>
        <strain evidence="4 5">AP103</strain>
    </source>
</reference>
<comment type="caution">
    <text evidence="4">The sequence shown here is derived from an EMBL/GenBank/DDBJ whole genome shotgun (WGS) entry which is preliminary data.</text>
</comment>
<dbReference type="PROSITE" id="PS51352">
    <property type="entry name" value="THIOREDOXIN_2"/>
    <property type="match status" value="1"/>
</dbReference>
<organism evidence="4 5">
    <name type="scientific">Hydrocarboniphaga effusa AP103</name>
    <dbReference type="NCBI Taxonomy" id="1172194"/>
    <lineage>
        <taxon>Bacteria</taxon>
        <taxon>Pseudomonadati</taxon>
        <taxon>Pseudomonadota</taxon>
        <taxon>Gammaproteobacteria</taxon>
        <taxon>Nevskiales</taxon>
        <taxon>Nevskiaceae</taxon>
        <taxon>Hydrocarboniphaga</taxon>
    </lineage>
</organism>
<dbReference type="InterPro" id="IPR017937">
    <property type="entry name" value="Thioredoxin_CS"/>
</dbReference>
<dbReference type="OrthoDB" id="9788279at2"/>
<dbReference type="RefSeq" id="WP_007183179.1">
    <property type="nucleotide sequence ID" value="NZ_AKGD01000001.1"/>
</dbReference>
<dbReference type="InterPro" id="IPR036249">
    <property type="entry name" value="Thioredoxin-like_sf"/>
</dbReference>
<dbReference type="GO" id="GO:0015036">
    <property type="term" value="F:disulfide oxidoreductase activity"/>
    <property type="evidence" value="ECO:0007669"/>
    <property type="project" value="UniProtKB-ARBA"/>
</dbReference>
<evidence type="ECO:0000313" key="4">
    <source>
        <dbReference type="EMBL" id="EIT70083.1"/>
    </source>
</evidence>
<keyword evidence="1" id="KW-0676">Redox-active center</keyword>
<dbReference type="Proteomes" id="UP000003704">
    <property type="component" value="Unassembled WGS sequence"/>
</dbReference>
<evidence type="ECO:0000313" key="5">
    <source>
        <dbReference type="Proteomes" id="UP000003704"/>
    </source>
</evidence>
<dbReference type="InterPro" id="IPR013766">
    <property type="entry name" value="Thioredoxin_domain"/>
</dbReference>
<keyword evidence="5" id="KW-1185">Reference proteome</keyword>
<reference evidence="4" key="2">
    <citation type="submission" date="2012-05" db="EMBL/GenBank/DDBJ databases">
        <authorList>
            <person name="Park J.-H."/>
            <person name="Zylstra G.J."/>
            <person name="Chae J.-C."/>
        </authorList>
    </citation>
    <scope>NUCLEOTIDE SEQUENCE</scope>
    <source>
        <strain evidence="4">AP103</strain>
    </source>
</reference>
<dbReference type="Gene3D" id="3.40.30.10">
    <property type="entry name" value="Glutaredoxin"/>
    <property type="match status" value="1"/>
</dbReference>
<gene>
    <name evidence="3" type="ORF">WQQ_00330</name>
    <name evidence="4" type="ORF">WQQ_02200</name>
</gene>
<dbReference type="EMBL" id="AKGD01000001">
    <property type="protein sequence ID" value="EIT69896.1"/>
    <property type="molecule type" value="Genomic_DNA"/>
</dbReference>
<dbReference type="SUPFAM" id="SSF52833">
    <property type="entry name" value="Thioredoxin-like"/>
    <property type="match status" value="1"/>
</dbReference>
<accession>I8T8L9</accession>
<dbReference type="AlphaFoldDB" id="I8T8L9"/>
<dbReference type="GO" id="GO:0016209">
    <property type="term" value="F:antioxidant activity"/>
    <property type="evidence" value="ECO:0007669"/>
    <property type="project" value="InterPro"/>
</dbReference>
<feature type="domain" description="Thioredoxin" evidence="2">
    <location>
        <begin position="36"/>
        <end position="177"/>
    </location>
</feature>
<dbReference type="PROSITE" id="PS00194">
    <property type="entry name" value="THIOREDOXIN_1"/>
    <property type="match status" value="1"/>
</dbReference>
<dbReference type="Pfam" id="PF00578">
    <property type="entry name" value="AhpC-TSA"/>
    <property type="match status" value="1"/>
</dbReference>
<proteinExistence type="predicted"/>
<evidence type="ECO:0000256" key="1">
    <source>
        <dbReference type="ARBA" id="ARBA00023284"/>
    </source>
</evidence>
<evidence type="ECO:0000313" key="3">
    <source>
        <dbReference type="EMBL" id="EIT69896.1"/>
    </source>
</evidence>
<dbReference type="InterPro" id="IPR050553">
    <property type="entry name" value="Thioredoxin_ResA/DsbE_sf"/>
</dbReference>
<sequence length="180" mass="19288">MSRKFSQLAVVLGLGVVAAAGGYGAYRYLASPTVIDEPGGQAPAISLPDLTGQPRTLAEFRGKLVLVNFWATWCTPCLKEIPMLIDMQTRFGEQGLQIVGPAMDTPEAVRNKAPQLGIPYPVLVGDAEIVDAMQALGDTLGALPYSVLIDANGEIVFRKHGEFERDELEKLIASHLPKAG</sequence>
<dbReference type="CDD" id="cd02966">
    <property type="entry name" value="TlpA_like_family"/>
    <property type="match status" value="1"/>
</dbReference>
<dbReference type="STRING" id="1172194.WQQ_00330"/>
<dbReference type="PANTHER" id="PTHR42852">
    <property type="entry name" value="THIOL:DISULFIDE INTERCHANGE PROTEIN DSBE"/>
    <property type="match status" value="1"/>
</dbReference>
<dbReference type="EMBL" id="AKGD01000001">
    <property type="protein sequence ID" value="EIT70083.1"/>
    <property type="molecule type" value="Genomic_DNA"/>
</dbReference>
<dbReference type="InterPro" id="IPR000866">
    <property type="entry name" value="AhpC/TSA"/>
</dbReference>